<proteinExistence type="predicted"/>
<dbReference type="InterPro" id="IPR011453">
    <property type="entry name" value="DUF1559"/>
</dbReference>
<dbReference type="EMBL" id="CP042425">
    <property type="protein sequence ID" value="QEL20091.1"/>
    <property type="molecule type" value="Genomic_DNA"/>
</dbReference>
<protein>
    <recommendedName>
        <fullName evidence="1">DUF1559 domain-containing protein</fullName>
    </recommendedName>
</protein>
<dbReference type="KEGG" id="lrs:PX52LOC_07179"/>
<dbReference type="RefSeq" id="WP_149114418.1">
    <property type="nucleotide sequence ID" value="NZ_CP042425.1"/>
</dbReference>
<dbReference type="Pfam" id="PF07596">
    <property type="entry name" value="SBP_bac_10"/>
    <property type="match status" value="1"/>
</dbReference>
<reference evidence="3" key="1">
    <citation type="submission" date="2019-08" db="EMBL/GenBank/DDBJ databases">
        <title>Limnoglobus roseus gen. nov., sp. nov., a novel freshwater planctomycete with a giant genome from the family Gemmataceae.</title>
        <authorList>
            <person name="Kulichevskaya I.S."/>
            <person name="Naumoff D.G."/>
            <person name="Miroshnikov K."/>
            <person name="Ivanova A."/>
            <person name="Philippov D.A."/>
            <person name="Hakobyan A."/>
            <person name="Rijpstra I.C."/>
            <person name="Sinninghe Damste J.S."/>
            <person name="Liesack W."/>
            <person name="Dedysh S.N."/>
        </authorList>
    </citation>
    <scope>NUCLEOTIDE SEQUENCE [LARGE SCALE GENOMIC DNA]</scope>
    <source>
        <strain evidence="3">PX52</strain>
    </source>
</reference>
<evidence type="ECO:0000313" key="3">
    <source>
        <dbReference type="Proteomes" id="UP000324974"/>
    </source>
</evidence>
<dbReference type="OrthoDB" id="285651at2"/>
<dbReference type="InterPro" id="IPR045584">
    <property type="entry name" value="Pilin-like"/>
</dbReference>
<organism evidence="2 3">
    <name type="scientific">Limnoglobus roseus</name>
    <dbReference type="NCBI Taxonomy" id="2598579"/>
    <lineage>
        <taxon>Bacteria</taxon>
        <taxon>Pseudomonadati</taxon>
        <taxon>Planctomycetota</taxon>
        <taxon>Planctomycetia</taxon>
        <taxon>Gemmatales</taxon>
        <taxon>Gemmataceae</taxon>
        <taxon>Limnoglobus</taxon>
    </lineage>
</organism>
<sequence>MSRRRLLPVVLVAVMSGLFAFLPSRPMIADSRPLPSDLALVPSDAVGFLHIRAADLWNHPDLKPWRGVFEGAGQRSVGLLDLHFAPKPSTTDRVTFVLLPPGKGKPQRRSDFDPFNPTLILHFTEPFDKEQVKKAHAEKAKSKTVAGKELVLAERADVAMAFVDDRTLILGEESGVTAILANTKKDGPLATAIQAAAGTQPIVAGLNVKALPIPPEALVQIPDEFKPLTDLDAVTASIDMTKEPVLQVRATFPNADSATGGEKAMRKLADLARVFLNQHRQELTTELTRHLDGKRKKDAGGAKVHRPLGDFPEAAMMVAGLGGLNFVDDLLAHPPIERKGADLTTSVKLPAWASQFVAGGAVAAGVMMPAVQKVRETAERSKALNNLKQIGIALHSYHDVYGHFPPAATLGKKGKKLYSWRVTILPYIEQSAVYSQFKLDEPWDSESNKKLSDLTIPTYTDPRIALKPAHTVYKVPVGNGAMFDLATGCKILSITDGTSNTIMVLAGGDPVPWAKPEEFEYDPKVEFPADYAKEFDDFLATAFADGSVRVLNLAKLKNRAQTMRHLIERADGNAINIDDN</sequence>
<dbReference type="SUPFAM" id="SSF54523">
    <property type="entry name" value="Pili subunits"/>
    <property type="match status" value="1"/>
</dbReference>
<dbReference type="AlphaFoldDB" id="A0A5C1ALI3"/>
<dbReference type="PANTHER" id="PTHR30093">
    <property type="entry name" value="GENERAL SECRETION PATHWAY PROTEIN G"/>
    <property type="match status" value="1"/>
</dbReference>
<evidence type="ECO:0000313" key="2">
    <source>
        <dbReference type="EMBL" id="QEL20091.1"/>
    </source>
</evidence>
<gene>
    <name evidence="2" type="ORF">PX52LOC_07179</name>
</gene>
<accession>A0A5C1ALI3</accession>
<dbReference type="Proteomes" id="UP000324974">
    <property type="component" value="Chromosome"/>
</dbReference>
<dbReference type="PANTHER" id="PTHR30093:SF2">
    <property type="entry name" value="TYPE II SECRETION SYSTEM PROTEIN H"/>
    <property type="match status" value="1"/>
</dbReference>
<evidence type="ECO:0000259" key="1">
    <source>
        <dbReference type="Pfam" id="PF07596"/>
    </source>
</evidence>
<name>A0A5C1ALI3_9BACT</name>
<feature type="domain" description="DUF1559" evidence="1">
    <location>
        <begin position="372"/>
        <end position="504"/>
    </location>
</feature>
<keyword evidence="3" id="KW-1185">Reference proteome</keyword>